<dbReference type="Proteomes" id="UP000070501">
    <property type="component" value="Unassembled WGS sequence"/>
</dbReference>
<feature type="transmembrane region" description="Helical" evidence="2">
    <location>
        <begin position="92"/>
        <end position="114"/>
    </location>
</feature>
<feature type="transmembrane region" description="Helical" evidence="2">
    <location>
        <begin position="204"/>
        <end position="225"/>
    </location>
</feature>
<protein>
    <recommendedName>
        <fullName evidence="5">Transmembrane protein</fullName>
    </recommendedName>
</protein>
<evidence type="ECO:0000313" key="4">
    <source>
        <dbReference type="Proteomes" id="UP000070501"/>
    </source>
</evidence>
<dbReference type="InParanoid" id="A0A136J412"/>
<keyword evidence="2" id="KW-0812">Transmembrane</keyword>
<feature type="region of interest" description="Disordered" evidence="1">
    <location>
        <begin position="523"/>
        <end position="640"/>
    </location>
</feature>
<evidence type="ECO:0000256" key="2">
    <source>
        <dbReference type="SAM" id="Phobius"/>
    </source>
</evidence>
<keyword evidence="4" id="KW-1185">Reference proteome</keyword>
<reference evidence="4" key="1">
    <citation type="submission" date="2016-02" db="EMBL/GenBank/DDBJ databases">
        <title>Draft genome sequence of Microdochium bolleyi, a fungal endophyte of beachgrass.</title>
        <authorList>
            <consortium name="DOE Joint Genome Institute"/>
            <person name="David A.S."/>
            <person name="May G."/>
            <person name="Haridas S."/>
            <person name="Lim J."/>
            <person name="Wang M."/>
            <person name="Labutti K."/>
            <person name="Lipzen A."/>
            <person name="Barry K."/>
            <person name="Grigoriev I.V."/>
        </authorList>
    </citation>
    <scope>NUCLEOTIDE SEQUENCE [LARGE SCALE GENOMIC DNA]</scope>
    <source>
        <strain evidence="4">J235TASD1</strain>
    </source>
</reference>
<feature type="compositionally biased region" description="Polar residues" evidence="1">
    <location>
        <begin position="544"/>
        <end position="558"/>
    </location>
</feature>
<gene>
    <name evidence="3" type="ORF">Micbo1qcDRAFT_194893</name>
</gene>
<dbReference type="STRING" id="196109.A0A136J412"/>
<organism evidence="3 4">
    <name type="scientific">Microdochium bolleyi</name>
    <dbReference type="NCBI Taxonomy" id="196109"/>
    <lineage>
        <taxon>Eukaryota</taxon>
        <taxon>Fungi</taxon>
        <taxon>Dikarya</taxon>
        <taxon>Ascomycota</taxon>
        <taxon>Pezizomycotina</taxon>
        <taxon>Sordariomycetes</taxon>
        <taxon>Xylariomycetidae</taxon>
        <taxon>Xylariales</taxon>
        <taxon>Microdochiaceae</taxon>
        <taxon>Microdochium</taxon>
    </lineage>
</organism>
<feature type="compositionally biased region" description="Polar residues" evidence="1">
    <location>
        <begin position="619"/>
        <end position="631"/>
    </location>
</feature>
<accession>A0A136J412</accession>
<proteinExistence type="predicted"/>
<feature type="transmembrane region" description="Helical" evidence="2">
    <location>
        <begin position="35"/>
        <end position="53"/>
    </location>
</feature>
<dbReference type="EMBL" id="KQ964249">
    <property type="protein sequence ID" value="KXJ91902.1"/>
    <property type="molecule type" value="Genomic_DNA"/>
</dbReference>
<feature type="transmembrane region" description="Helical" evidence="2">
    <location>
        <begin position="126"/>
        <end position="146"/>
    </location>
</feature>
<sequence>MPALFNASSALEIATSPATQKHIQVICAWPLSGQYGLGSRILYYILVAACVIARKTEWLRNACLAAALIFPAVAAFHGIALAVLHVDGAIDLDIYGAFQLCSIGILAVPVTTRLSRTYFYDPGRNIIFLWTGLVLAGLLSLTVEFFRSHPIPCTLDSNGFPYGETPCGLDYCQEGGSGPKSPMRMGATSEIYVIPAPTALTFNAATLLAAACCIPAILYLISTWIKILELNWKSRFGTGDLQEKIEGTNGATVGGMLRINAVVQSFLSVLEILLFGAAVVAILVIGEINFFGEPMMWETENVQSIGQWAPLVGTAMAVLGSLYTLLLADAEAVTGEVHSPANKSCCCQCAHHSPHSPIHRSPSIQDGSSTHSSSHRQQVMRTGLGLGVSLSELTENEMLRRASTVEDTEMDTLSIRRTRTIDAASRRRVAGYFNSMANYLGTAAHERFDSSDFKHGKAVDFPEIPGEAERNSRLNDIREAYNQPREADGSLTPELRPQRSRASSFNGPFVSGAIPELVLGGTGSRQASFDDDVRPLNIIGGNGSTLPNNKPRSSTLPTDKSPRSSMDLGEPGGRRSPSARAFGKQKRSNTLEVPVIEYPGQLRSSSPDRISATGDRTVGSPTVSGTPSIVVSSDDAGART</sequence>
<feature type="transmembrane region" description="Helical" evidence="2">
    <location>
        <begin position="266"/>
        <end position="288"/>
    </location>
</feature>
<feature type="transmembrane region" description="Helical" evidence="2">
    <location>
        <begin position="65"/>
        <end position="86"/>
    </location>
</feature>
<dbReference type="OrthoDB" id="3021074at2759"/>
<feature type="region of interest" description="Disordered" evidence="1">
    <location>
        <begin position="481"/>
        <end position="507"/>
    </location>
</feature>
<dbReference type="AlphaFoldDB" id="A0A136J412"/>
<evidence type="ECO:0000256" key="1">
    <source>
        <dbReference type="SAM" id="MobiDB-lite"/>
    </source>
</evidence>
<feature type="region of interest" description="Disordered" evidence="1">
    <location>
        <begin position="357"/>
        <end position="378"/>
    </location>
</feature>
<keyword evidence="2" id="KW-0472">Membrane</keyword>
<evidence type="ECO:0008006" key="5">
    <source>
        <dbReference type="Google" id="ProtNLM"/>
    </source>
</evidence>
<feature type="compositionally biased region" description="Polar residues" evidence="1">
    <location>
        <begin position="365"/>
        <end position="378"/>
    </location>
</feature>
<name>A0A136J412_9PEZI</name>
<keyword evidence="2" id="KW-1133">Transmembrane helix</keyword>
<evidence type="ECO:0000313" key="3">
    <source>
        <dbReference type="EMBL" id="KXJ91902.1"/>
    </source>
</evidence>